<dbReference type="EMBL" id="JBHTBF010000002">
    <property type="protein sequence ID" value="MFC7317736.1"/>
    <property type="molecule type" value="Genomic_DNA"/>
</dbReference>
<evidence type="ECO:0000313" key="4">
    <source>
        <dbReference type="EMBL" id="MFC7317736.1"/>
    </source>
</evidence>
<evidence type="ECO:0000313" key="5">
    <source>
        <dbReference type="Proteomes" id="UP001596547"/>
    </source>
</evidence>
<dbReference type="RefSeq" id="WP_276303023.1">
    <property type="nucleotide sequence ID" value="NZ_CP119992.1"/>
</dbReference>
<keyword evidence="2" id="KW-0812">Transmembrane</keyword>
<feature type="region of interest" description="Disordered" evidence="1">
    <location>
        <begin position="1"/>
        <end position="32"/>
    </location>
</feature>
<feature type="transmembrane region" description="Helical" evidence="2">
    <location>
        <begin position="39"/>
        <end position="57"/>
    </location>
</feature>
<dbReference type="GeneID" id="79315582"/>
<name>A0ABD6ABL4_9EURY</name>
<organism evidence="4 5">
    <name type="scientific">Halomarina halobia</name>
    <dbReference type="NCBI Taxonomy" id="3033386"/>
    <lineage>
        <taxon>Archaea</taxon>
        <taxon>Methanobacteriati</taxon>
        <taxon>Methanobacteriota</taxon>
        <taxon>Stenosarchaea group</taxon>
        <taxon>Halobacteria</taxon>
        <taxon>Halobacteriales</taxon>
        <taxon>Natronomonadaceae</taxon>
        <taxon>Halomarina</taxon>
    </lineage>
</organism>
<evidence type="ECO:0000256" key="2">
    <source>
        <dbReference type="SAM" id="Phobius"/>
    </source>
</evidence>
<dbReference type="Pfam" id="PF23994">
    <property type="entry name" value="DUF7312"/>
    <property type="match status" value="1"/>
</dbReference>
<feature type="compositionally biased region" description="Acidic residues" evidence="1">
    <location>
        <begin position="15"/>
        <end position="29"/>
    </location>
</feature>
<keyword evidence="5" id="KW-1185">Reference proteome</keyword>
<gene>
    <name evidence="4" type="ORF">ACFQPE_13200</name>
</gene>
<evidence type="ECO:0000259" key="3">
    <source>
        <dbReference type="Pfam" id="PF23994"/>
    </source>
</evidence>
<feature type="domain" description="DUF7312" evidence="3">
    <location>
        <begin position="5"/>
        <end position="54"/>
    </location>
</feature>
<accession>A0ABD6ABL4</accession>
<sequence>MADDDAEWRFTPDGEPADAPDADPFDADPEPGSPSFENAFFVLLGVAATVAVFAITFL</sequence>
<proteinExistence type="predicted"/>
<reference evidence="4 5" key="1">
    <citation type="journal article" date="2019" name="Int. J. Syst. Evol. Microbiol.">
        <title>The Global Catalogue of Microorganisms (GCM) 10K type strain sequencing project: providing services to taxonomists for standard genome sequencing and annotation.</title>
        <authorList>
            <consortium name="The Broad Institute Genomics Platform"/>
            <consortium name="The Broad Institute Genome Sequencing Center for Infectious Disease"/>
            <person name="Wu L."/>
            <person name="Ma J."/>
        </authorList>
    </citation>
    <scope>NUCLEOTIDE SEQUENCE [LARGE SCALE GENOMIC DNA]</scope>
    <source>
        <strain evidence="4 5">PSR21</strain>
    </source>
</reference>
<comment type="caution">
    <text evidence="4">The sequence shown here is derived from an EMBL/GenBank/DDBJ whole genome shotgun (WGS) entry which is preliminary data.</text>
</comment>
<evidence type="ECO:0000256" key="1">
    <source>
        <dbReference type="SAM" id="MobiDB-lite"/>
    </source>
</evidence>
<keyword evidence="2" id="KW-1133">Transmembrane helix</keyword>
<dbReference type="AlphaFoldDB" id="A0ABD6ABL4"/>
<keyword evidence="2" id="KW-0472">Membrane</keyword>
<dbReference type="Proteomes" id="UP001596547">
    <property type="component" value="Unassembled WGS sequence"/>
</dbReference>
<dbReference type="InterPro" id="IPR055736">
    <property type="entry name" value="DUF7312"/>
</dbReference>
<protein>
    <recommendedName>
        <fullName evidence="3">DUF7312 domain-containing protein</fullName>
    </recommendedName>
</protein>